<dbReference type="Gene3D" id="3.40.50.2300">
    <property type="match status" value="1"/>
</dbReference>
<dbReference type="GO" id="GO:0006355">
    <property type="term" value="P:regulation of DNA-templated transcription"/>
    <property type="evidence" value="ECO:0007669"/>
    <property type="project" value="InterPro"/>
</dbReference>
<evidence type="ECO:0000256" key="5">
    <source>
        <dbReference type="ARBA" id="ARBA00023163"/>
    </source>
</evidence>
<dbReference type="Proteomes" id="UP000681425">
    <property type="component" value="Chromosome"/>
</dbReference>
<keyword evidence="2" id="KW-0902">Two-component regulatory system</keyword>
<evidence type="ECO:0000259" key="9">
    <source>
        <dbReference type="PROSITE" id="PS51755"/>
    </source>
</evidence>
<dbReference type="Gene3D" id="6.10.250.690">
    <property type="match status" value="1"/>
</dbReference>
<gene>
    <name evidence="10" type="ORF">KFK14_16990</name>
</gene>
<evidence type="ECO:0000313" key="10">
    <source>
        <dbReference type="EMBL" id="QUT08319.1"/>
    </source>
</evidence>
<dbReference type="PANTHER" id="PTHR48111:SF22">
    <property type="entry name" value="REGULATOR OF RPOS"/>
    <property type="match status" value="1"/>
</dbReference>
<dbReference type="SMART" id="SM00448">
    <property type="entry name" value="REC"/>
    <property type="match status" value="1"/>
</dbReference>
<feature type="modified residue" description="4-aspartylphosphate" evidence="6">
    <location>
        <position position="51"/>
    </location>
</feature>
<evidence type="ECO:0000256" key="3">
    <source>
        <dbReference type="ARBA" id="ARBA00023015"/>
    </source>
</evidence>
<dbReference type="GO" id="GO:0005829">
    <property type="term" value="C:cytosol"/>
    <property type="evidence" value="ECO:0007669"/>
    <property type="project" value="TreeGrafter"/>
</dbReference>
<dbReference type="CDD" id="cd17624">
    <property type="entry name" value="REC_OmpR_PmrA-like"/>
    <property type="match status" value="1"/>
</dbReference>
<dbReference type="GO" id="GO:0000976">
    <property type="term" value="F:transcription cis-regulatory region binding"/>
    <property type="evidence" value="ECO:0007669"/>
    <property type="project" value="TreeGrafter"/>
</dbReference>
<dbReference type="SUPFAM" id="SSF52172">
    <property type="entry name" value="CheY-like"/>
    <property type="match status" value="1"/>
</dbReference>
<evidence type="ECO:0000256" key="2">
    <source>
        <dbReference type="ARBA" id="ARBA00023012"/>
    </source>
</evidence>
<sequence>MNILLVEDDPGIGRFIHRGLMAEGYAVEWQTSGKRARPRLSSGLFHAAILDLGLPDMDGADLCRVLRLDGVDVPICMLTARASLDEKLEGFRCGADDYLTKPFSFEELLARLAVMIRRSDARSEGRLVIGSLALDVRGRTAQVEGRDLDLSRREFDVLLFLARQPGQVVTRGQILDSAWGADADVTENAVDVYVGYLRKRFADHPSAPDLATVRGIGFALRHGTKA</sequence>
<dbReference type="SMART" id="SM00862">
    <property type="entry name" value="Trans_reg_C"/>
    <property type="match status" value="1"/>
</dbReference>
<keyword evidence="3" id="KW-0805">Transcription regulation</keyword>
<dbReference type="GO" id="GO:0032993">
    <property type="term" value="C:protein-DNA complex"/>
    <property type="evidence" value="ECO:0007669"/>
    <property type="project" value="TreeGrafter"/>
</dbReference>
<reference evidence="10" key="1">
    <citation type="submission" date="2021-04" db="EMBL/GenBank/DDBJ databases">
        <title>Isolation of p-tert-butylphenol degrading bacteria Sphingobium phenoxybenzoativorans Tas13 from active sludge.</title>
        <authorList>
            <person name="Li Y."/>
        </authorList>
    </citation>
    <scope>NUCLEOTIDE SEQUENCE</scope>
    <source>
        <strain evidence="10">Tas13</strain>
    </source>
</reference>
<name>A0A975Q3W3_9SPHN</name>
<feature type="domain" description="Response regulatory" evidence="8">
    <location>
        <begin position="2"/>
        <end position="116"/>
    </location>
</feature>
<feature type="DNA-binding region" description="OmpR/PhoB-type" evidence="7">
    <location>
        <begin position="124"/>
        <end position="222"/>
    </location>
</feature>
<dbReference type="KEGG" id="spph:KFK14_16990"/>
<organism evidence="10 11">
    <name type="scientific">Sphingobium phenoxybenzoativorans</name>
    <dbReference type="NCBI Taxonomy" id="1592790"/>
    <lineage>
        <taxon>Bacteria</taxon>
        <taxon>Pseudomonadati</taxon>
        <taxon>Pseudomonadota</taxon>
        <taxon>Alphaproteobacteria</taxon>
        <taxon>Sphingomonadales</taxon>
        <taxon>Sphingomonadaceae</taxon>
        <taxon>Sphingobium</taxon>
    </lineage>
</organism>
<dbReference type="Pfam" id="PF00072">
    <property type="entry name" value="Response_reg"/>
    <property type="match status" value="1"/>
</dbReference>
<feature type="domain" description="OmpR/PhoB-type" evidence="9">
    <location>
        <begin position="124"/>
        <end position="222"/>
    </location>
</feature>
<dbReference type="EMBL" id="CP073910">
    <property type="protein sequence ID" value="QUT08319.1"/>
    <property type="molecule type" value="Genomic_DNA"/>
</dbReference>
<evidence type="ECO:0000313" key="11">
    <source>
        <dbReference type="Proteomes" id="UP000681425"/>
    </source>
</evidence>
<evidence type="ECO:0000256" key="4">
    <source>
        <dbReference type="ARBA" id="ARBA00023125"/>
    </source>
</evidence>
<dbReference type="CDD" id="cd00383">
    <property type="entry name" value="trans_reg_C"/>
    <property type="match status" value="1"/>
</dbReference>
<dbReference type="InterPro" id="IPR036388">
    <property type="entry name" value="WH-like_DNA-bd_sf"/>
</dbReference>
<dbReference type="InterPro" id="IPR001867">
    <property type="entry name" value="OmpR/PhoB-type_DNA-bd"/>
</dbReference>
<dbReference type="PROSITE" id="PS51755">
    <property type="entry name" value="OMPR_PHOB"/>
    <property type="match status" value="1"/>
</dbReference>
<accession>A0A975Q3W3</accession>
<protein>
    <submittedName>
        <fullName evidence="10">Response regulator transcription factor</fullName>
    </submittedName>
</protein>
<dbReference type="Gene3D" id="1.10.10.10">
    <property type="entry name" value="Winged helix-like DNA-binding domain superfamily/Winged helix DNA-binding domain"/>
    <property type="match status" value="1"/>
</dbReference>
<dbReference type="Pfam" id="PF00486">
    <property type="entry name" value="Trans_reg_C"/>
    <property type="match status" value="1"/>
</dbReference>
<evidence type="ECO:0000256" key="7">
    <source>
        <dbReference type="PROSITE-ProRule" id="PRU01091"/>
    </source>
</evidence>
<dbReference type="GO" id="GO:0000156">
    <property type="term" value="F:phosphorelay response regulator activity"/>
    <property type="evidence" value="ECO:0007669"/>
    <property type="project" value="TreeGrafter"/>
</dbReference>
<dbReference type="InterPro" id="IPR039420">
    <property type="entry name" value="WalR-like"/>
</dbReference>
<evidence type="ECO:0000256" key="6">
    <source>
        <dbReference type="PROSITE-ProRule" id="PRU00169"/>
    </source>
</evidence>
<dbReference type="InterPro" id="IPR011006">
    <property type="entry name" value="CheY-like_superfamily"/>
</dbReference>
<dbReference type="InterPro" id="IPR001789">
    <property type="entry name" value="Sig_transdc_resp-reg_receiver"/>
</dbReference>
<keyword evidence="5" id="KW-0804">Transcription</keyword>
<keyword evidence="4 7" id="KW-0238">DNA-binding</keyword>
<dbReference type="PROSITE" id="PS50110">
    <property type="entry name" value="RESPONSE_REGULATORY"/>
    <property type="match status" value="1"/>
</dbReference>
<keyword evidence="1 6" id="KW-0597">Phosphoprotein</keyword>
<dbReference type="AlphaFoldDB" id="A0A975Q3W3"/>
<evidence type="ECO:0000259" key="8">
    <source>
        <dbReference type="PROSITE" id="PS50110"/>
    </source>
</evidence>
<evidence type="ECO:0000256" key="1">
    <source>
        <dbReference type="ARBA" id="ARBA00022553"/>
    </source>
</evidence>
<keyword evidence="11" id="KW-1185">Reference proteome</keyword>
<proteinExistence type="predicted"/>
<dbReference type="PANTHER" id="PTHR48111">
    <property type="entry name" value="REGULATOR OF RPOS"/>
    <property type="match status" value="1"/>
</dbReference>